<keyword evidence="1" id="KW-1133">Transmembrane helix</keyword>
<evidence type="ECO:0000313" key="4">
    <source>
        <dbReference type="Proteomes" id="UP000199019"/>
    </source>
</evidence>
<dbReference type="STRING" id="587636.SAMN05216199_3894"/>
<reference evidence="4" key="1">
    <citation type="submission" date="2016-10" db="EMBL/GenBank/DDBJ databases">
        <authorList>
            <person name="Varghese N."/>
            <person name="Submissions S."/>
        </authorList>
    </citation>
    <scope>NUCLEOTIDE SEQUENCE [LARGE SCALE GENOMIC DNA]</scope>
    <source>
        <strain evidence="4">CGMCC 1.6963</strain>
    </source>
</reference>
<sequence length="230" mass="25559">MVPQWLVIISWVSIVLALVCATDIATDMWLRKYRQPMRVMEAVWPVTALYFGPLASWAYRRFGRPMSHRWQRERDADGPPEKPKWATTAIGVSHCGAGCTLGDIIAEFAIFAAGVTIASKAVFAEMIGGYIAAVLLGVAFQYFAIAPMRGLGLRKGLAAAVKADILSLSAFEVGLFGWMLLMAFVFFPGPHLHPNQVTYWFLMQIGMVIGFFTAWPANVWLIRRGIKEAM</sequence>
<proteinExistence type="predicted"/>
<feature type="transmembrane region" description="Helical" evidence="1">
    <location>
        <begin position="127"/>
        <end position="145"/>
    </location>
</feature>
<dbReference type="Pfam" id="PF14342">
    <property type="entry name" value="DUF4396"/>
    <property type="match status" value="1"/>
</dbReference>
<feature type="transmembrane region" description="Helical" evidence="1">
    <location>
        <begin position="165"/>
        <end position="187"/>
    </location>
</feature>
<keyword evidence="4" id="KW-1185">Reference proteome</keyword>
<evidence type="ECO:0000313" key="3">
    <source>
        <dbReference type="EMBL" id="SES46083.1"/>
    </source>
</evidence>
<accession>A0A1H9XKB1</accession>
<evidence type="ECO:0000256" key="1">
    <source>
        <dbReference type="SAM" id="Phobius"/>
    </source>
</evidence>
<dbReference type="OrthoDB" id="345021at2"/>
<dbReference type="AlphaFoldDB" id="A0A1H9XKB1"/>
<organism evidence="3 4">
    <name type="scientific">Pedococcus cremeus</name>
    <dbReference type="NCBI Taxonomy" id="587636"/>
    <lineage>
        <taxon>Bacteria</taxon>
        <taxon>Bacillati</taxon>
        <taxon>Actinomycetota</taxon>
        <taxon>Actinomycetes</taxon>
        <taxon>Micrococcales</taxon>
        <taxon>Intrasporangiaceae</taxon>
        <taxon>Pedococcus</taxon>
    </lineage>
</organism>
<dbReference type="InterPro" id="IPR025509">
    <property type="entry name" value="DUF4396"/>
</dbReference>
<evidence type="ECO:0000259" key="2">
    <source>
        <dbReference type="Pfam" id="PF14342"/>
    </source>
</evidence>
<feature type="transmembrane region" description="Helical" evidence="1">
    <location>
        <begin position="6"/>
        <end position="30"/>
    </location>
</feature>
<feature type="domain" description="DUF4396" evidence="2">
    <location>
        <begin position="85"/>
        <end position="227"/>
    </location>
</feature>
<dbReference type="Proteomes" id="UP000199019">
    <property type="component" value="Unassembled WGS sequence"/>
</dbReference>
<dbReference type="EMBL" id="FOHB01000008">
    <property type="protein sequence ID" value="SES46083.1"/>
    <property type="molecule type" value="Genomic_DNA"/>
</dbReference>
<keyword evidence="1" id="KW-0812">Transmembrane</keyword>
<feature type="transmembrane region" description="Helical" evidence="1">
    <location>
        <begin position="42"/>
        <end position="59"/>
    </location>
</feature>
<feature type="transmembrane region" description="Helical" evidence="1">
    <location>
        <begin position="199"/>
        <end position="222"/>
    </location>
</feature>
<keyword evidence="1" id="KW-0472">Membrane</keyword>
<gene>
    <name evidence="3" type="ORF">SAMN05216199_3894</name>
</gene>
<dbReference type="RefSeq" id="WP_091761826.1">
    <property type="nucleotide sequence ID" value="NZ_FOHB01000008.1"/>
</dbReference>
<protein>
    <recommendedName>
        <fullName evidence="2">DUF4396 domain-containing protein</fullName>
    </recommendedName>
</protein>
<name>A0A1H9XKB1_9MICO</name>